<sequence>MLAPSDPGTQQLQCQLLCCYAENSALEGKKKKTAISFKQLEETAISTKLSKDVEEKSRKGKRESWSQTLEAVMSETITEISGLRNMYFAMSGTSIQPTSVNKSIEVMLEFFTTPTPNTRKNADSHTGHKPLGYRVCTMPILVMYSKNSYSRITEQPYL</sequence>
<dbReference type="EMBL" id="VBQZ03000047">
    <property type="protein sequence ID" value="MXQ88570.1"/>
    <property type="molecule type" value="Genomic_DNA"/>
</dbReference>
<evidence type="ECO:0000313" key="1">
    <source>
        <dbReference type="EMBL" id="MXQ88570.1"/>
    </source>
</evidence>
<gene>
    <name evidence="1" type="ORF">E5288_WYG003719</name>
</gene>
<dbReference type="AlphaFoldDB" id="A0A6B0RF19"/>
<evidence type="ECO:0000313" key="2">
    <source>
        <dbReference type="Proteomes" id="UP000322234"/>
    </source>
</evidence>
<reference evidence="1" key="1">
    <citation type="submission" date="2019-10" db="EMBL/GenBank/DDBJ databases">
        <title>The sequence and de novo assembly of the wild yak genome.</title>
        <authorList>
            <person name="Liu Y."/>
        </authorList>
    </citation>
    <scope>NUCLEOTIDE SEQUENCE [LARGE SCALE GENOMIC DNA]</scope>
    <source>
        <strain evidence="1">WY2019</strain>
    </source>
</reference>
<accession>A0A6B0RF19</accession>
<protein>
    <submittedName>
        <fullName evidence="1">Uncharacterized protein</fullName>
    </submittedName>
</protein>
<name>A0A6B0RF19_9CETA</name>
<proteinExistence type="predicted"/>
<organism evidence="1 2">
    <name type="scientific">Bos mutus</name>
    <name type="common">wild yak</name>
    <dbReference type="NCBI Taxonomy" id="72004"/>
    <lineage>
        <taxon>Eukaryota</taxon>
        <taxon>Metazoa</taxon>
        <taxon>Chordata</taxon>
        <taxon>Craniata</taxon>
        <taxon>Vertebrata</taxon>
        <taxon>Euteleostomi</taxon>
        <taxon>Mammalia</taxon>
        <taxon>Eutheria</taxon>
        <taxon>Laurasiatheria</taxon>
        <taxon>Artiodactyla</taxon>
        <taxon>Ruminantia</taxon>
        <taxon>Pecora</taxon>
        <taxon>Bovidae</taxon>
        <taxon>Bovinae</taxon>
        <taxon>Bos</taxon>
    </lineage>
</organism>
<dbReference type="Proteomes" id="UP000322234">
    <property type="component" value="Unassembled WGS sequence"/>
</dbReference>
<comment type="caution">
    <text evidence="1">The sequence shown here is derived from an EMBL/GenBank/DDBJ whole genome shotgun (WGS) entry which is preliminary data.</text>
</comment>
<keyword evidence="2" id="KW-1185">Reference proteome</keyword>